<dbReference type="AlphaFoldDB" id="A0A9X5E949"/>
<gene>
    <name evidence="1" type="ORF">QH73_0020935</name>
</gene>
<protein>
    <submittedName>
        <fullName evidence="1">Uncharacterized protein</fullName>
    </submittedName>
</protein>
<proteinExistence type="predicted"/>
<evidence type="ECO:0000313" key="2">
    <source>
        <dbReference type="Proteomes" id="UP000031532"/>
    </source>
</evidence>
<accession>A0A9X5E949</accession>
<organism evidence="1 2">
    <name type="scientific">Scytonema millei VB511283</name>
    <dbReference type="NCBI Taxonomy" id="1245923"/>
    <lineage>
        <taxon>Bacteria</taxon>
        <taxon>Bacillati</taxon>
        <taxon>Cyanobacteriota</taxon>
        <taxon>Cyanophyceae</taxon>
        <taxon>Nostocales</taxon>
        <taxon>Scytonemataceae</taxon>
        <taxon>Scytonema</taxon>
    </lineage>
</organism>
<dbReference type="EMBL" id="JTJC03000006">
    <property type="protein sequence ID" value="NHC37068.1"/>
    <property type="molecule type" value="Genomic_DNA"/>
</dbReference>
<dbReference type="RefSeq" id="WP_165587753.1">
    <property type="nucleotide sequence ID" value="NZ_JTJC03000006.1"/>
</dbReference>
<dbReference type="Proteomes" id="UP000031532">
    <property type="component" value="Unassembled WGS sequence"/>
</dbReference>
<comment type="caution">
    <text evidence="1">The sequence shown here is derived from an EMBL/GenBank/DDBJ whole genome shotgun (WGS) entry which is preliminary data.</text>
</comment>
<name>A0A9X5E949_9CYAN</name>
<keyword evidence="2" id="KW-1185">Reference proteome</keyword>
<sequence>MTVNDLCVKAKYQIYSRAAIKGNSRRNNIHTAILEAIASHRAAIASSPDN</sequence>
<reference evidence="1 2" key="1">
    <citation type="journal article" date="2015" name="Genome Announc.">
        <title>Draft Genome Sequence of the Terrestrial Cyanobacterium Scytonema millei VB511283, Isolated from Eastern India.</title>
        <authorList>
            <person name="Sen D."/>
            <person name="Chandrababunaidu M.M."/>
            <person name="Singh D."/>
            <person name="Sanghi N."/>
            <person name="Ghorai A."/>
            <person name="Mishra G.P."/>
            <person name="Madduluri M."/>
            <person name="Adhikary S.P."/>
            <person name="Tripathy S."/>
        </authorList>
    </citation>
    <scope>NUCLEOTIDE SEQUENCE [LARGE SCALE GENOMIC DNA]</scope>
    <source>
        <strain evidence="1 2">VB511283</strain>
    </source>
</reference>
<evidence type="ECO:0000313" key="1">
    <source>
        <dbReference type="EMBL" id="NHC37068.1"/>
    </source>
</evidence>